<dbReference type="GO" id="GO:0003979">
    <property type="term" value="F:UDP-glucose 6-dehydrogenase activity"/>
    <property type="evidence" value="ECO:0007669"/>
    <property type="project" value="UniProtKB-EC"/>
</dbReference>
<dbReference type="PROSITE" id="PS51257">
    <property type="entry name" value="PROKAR_LIPOPROTEIN"/>
    <property type="match status" value="1"/>
</dbReference>
<evidence type="ECO:0000256" key="1">
    <source>
        <dbReference type="ARBA" id="ARBA00004701"/>
    </source>
</evidence>
<evidence type="ECO:0000256" key="6">
    <source>
        <dbReference type="ARBA" id="ARBA00023027"/>
    </source>
</evidence>
<dbReference type="SUPFAM" id="SSF51735">
    <property type="entry name" value="NAD(P)-binding Rossmann-fold domains"/>
    <property type="match status" value="1"/>
</dbReference>
<protein>
    <recommendedName>
        <fullName evidence="4 8">UDP-glucose 6-dehydrogenase</fullName>
        <ecNumber evidence="3 8">1.1.1.22</ecNumber>
    </recommendedName>
</protein>
<evidence type="ECO:0000256" key="2">
    <source>
        <dbReference type="ARBA" id="ARBA00006601"/>
    </source>
</evidence>
<dbReference type="SUPFAM" id="SSF52413">
    <property type="entry name" value="UDP-glucose/GDP-mannose dehydrogenase C-terminal domain"/>
    <property type="match status" value="1"/>
</dbReference>
<evidence type="ECO:0000256" key="3">
    <source>
        <dbReference type="ARBA" id="ARBA00012954"/>
    </source>
</evidence>
<comment type="similarity">
    <text evidence="2 8">Belongs to the UDP-glucose/GDP-mannose dehydrogenase family.</text>
</comment>
<dbReference type="EC" id="1.1.1.22" evidence="3 8"/>
<feature type="binding site" evidence="10">
    <location>
        <position position="265"/>
    </location>
    <ligand>
        <name>substrate</name>
    </ligand>
</feature>
<feature type="binding site" evidence="10">
    <location>
        <begin position="257"/>
        <end position="261"/>
    </location>
    <ligand>
        <name>substrate</name>
    </ligand>
</feature>
<feature type="binding site" evidence="11">
    <location>
        <position position="336"/>
    </location>
    <ligand>
        <name>NAD(+)</name>
        <dbReference type="ChEBI" id="CHEBI:57540"/>
    </ligand>
</feature>
<dbReference type="Pfam" id="PF03721">
    <property type="entry name" value="UDPG_MGDP_dh_N"/>
    <property type="match status" value="1"/>
</dbReference>
<dbReference type="UniPathway" id="UPA00038">
    <property type="reaction ID" value="UER00491"/>
</dbReference>
<keyword evidence="5 8" id="KW-0560">Oxidoreductase</keyword>
<dbReference type="SMART" id="SM00984">
    <property type="entry name" value="UDPG_MGDP_dh_C"/>
    <property type="match status" value="1"/>
</dbReference>
<organism evidence="13 14">
    <name type="scientific">Dyella thiooxydans</name>
    <dbReference type="NCBI Taxonomy" id="445710"/>
    <lineage>
        <taxon>Bacteria</taxon>
        <taxon>Pseudomonadati</taxon>
        <taxon>Pseudomonadota</taxon>
        <taxon>Gammaproteobacteria</taxon>
        <taxon>Lysobacterales</taxon>
        <taxon>Rhodanobacteraceae</taxon>
        <taxon>Dyella</taxon>
    </lineage>
</organism>
<gene>
    <name evidence="13" type="ORF">ATSB10_23660</name>
</gene>
<dbReference type="InterPro" id="IPR036220">
    <property type="entry name" value="UDP-Glc/GDP-Man_DH_C_sf"/>
</dbReference>
<feature type="binding site" evidence="11">
    <location>
        <position position="123"/>
    </location>
    <ligand>
        <name>NAD(+)</name>
        <dbReference type="ChEBI" id="CHEBI:57540"/>
    </ligand>
</feature>
<feature type="binding site" evidence="11">
    <location>
        <position position="32"/>
    </location>
    <ligand>
        <name>NAD(+)</name>
        <dbReference type="ChEBI" id="CHEBI:57540"/>
    </ligand>
</feature>
<dbReference type="Gene3D" id="3.40.50.720">
    <property type="entry name" value="NAD(P)-binding Rossmann-like Domain"/>
    <property type="match status" value="2"/>
</dbReference>
<evidence type="ECO:0000313" key="14">
    <source>
        <dbReference type="Proteomes" id="UP000077255"/>
    </source>
</evidence>
<evidence type="ECO:0000256" key="11">
    <source>
        <dbReference type="PIRSR" id="PIRSR500134-3"/>
    </source>
</evidence>
<dbReference type="GO" id="GO:0051287">
    <property type="term" value="F:NAD binding"/>
    <property type="evidence" value="ECO:0007669"/>
    <property type="project" value="InterPro"/>
</dbReference>
<dbReference type="GO" id="GO:0006065">
    <property type="term" value="P:UDP-glucuronate biosynthetic process"/>
    <property type="evidence" value="ECO:0007669"/>
    <property type="project" value="UniProtKB-UniPathway"/>
</dbReference>
<feature type="binding site" evidence="11">
    <location>
        <position position="271"/>
    </location>
    <ligand>
        <name>NAD(+)</name>
        <dbReference type="ChEBI" id="CHEBI:57540"/>
    </ligand>
</feature>
<evidence type="ECO:0000256" key="9">
    <source>
        <dbReference type="PIRSR" id="PIRSR500134-1"/>
    </source>
</evidence>
<feature type="binding site" evidence="11">
    <location>
        <position position="37"/>
    </location>
    <ligand>
        <name>NAD(+)</name>
        <dbReference type="ChEBI" id="CHEBI:57540"/>
    </ligand>
</feature>
<proteinExistence type="inferred from homology"/>
<dbReference type="PANTHER" id="PTHR43750:SF3">
    <property type="entry name" value="UDP-GLUCOSE 6-DEHYDROGENASE TUAD"/>
    <property type="match status" value="1"/>
</dbReference>
<dbReference type="InterPro" id="IPR017476">
    <property type="entry name" value="UDP-Glc/GDP-Man"/>
</dbReference>
<comment type="catalytic activity">
    <reaction evidence="7 8">
        <text>UDP-alpha-D-glucose + 2 NAD(+) + H2O = UDP-alpha-D-glucuronate + 2 NADH + 3 H(+)</text>
        <dbReference type="Rhea" id="RHEA:23596"/>
        <dbReference type="ChEBI" id="CHEBI:15377"/>
        <dbReference type="ChEBI" id="CHEBI:15378"/>
        <dbReference type="ChEBI" id="CHEBI:57540"/>
        <dbReference type="ChEBI" id="CHEBI:57945"/>
        <dbReference type="ChEBI" id="CHEBI:58052"/>
        <dbReference type="ChEBI" id="CHEBI:58885"/>
        <dbReference type="EC" id="1.1.1.22"/>
    </reaction>
</comment>
<dbReference type="InterPro" id="IPR028357">
    <property type="entry name" value="UDPglc_DH_bac"/>
</dbReference>
<feature type="active site" description="Nucleophile" evidence="9">
    <location>
        <position position="268"/>
    </location>
</feature>
<evidence type="ECO:0000259" key="12">
    <source>
        <dbReference type="SMART" id="SM00984"/>
    </source>
</evidence>
<dbReference type="NCBIfam" id="TIGR03026">
    <property type="entry name" value="NDP-sugDHase"/>
    <property type="match status" value="1"/>
</dbReference>
<feature type="binding site" evidence="10">
    <location>
        <begin position="157"/>
        <end position="160"/>
    </location>
    <ligand>
        <name>substrate</name>
    </ligand>
</feature>
<name>A0A160N226_9GAMM</name>
<keyword evidence="14" id="KW-1185">Reference proteome</keyword>
<dbReference type="AlphaFoldDB" id="A0A160N226"/>
<dbReference type="EMBL" id="CP014841">
    <property type="protein sequence ID" value="AND69820.1"/>
    <property type="molecule type" value="Genomic_DNA"/>
</dbReference>
<dbReference type="STRING" id="445710.ATSB10_23660"/>
<dbReference type="GO" id="GO:0000271">
    <property type="term" value="P:polysaccharide biosynthetic process"/>
    <property type="evidence" value="ECO:0007669"/>
    <property type="project" value="InterPro"/>
</dbReference>
<dbReference type="InterPro" id="IPR001732">
    <property type="entry name" value="UDP-Glc/GDP-Man_DH_N"/>
</dbReference>
<dbReference type="SUPFAM" id="SSF48179">
    <property type="entry name" value="6-phosphogluconate dehydrogenase C-terminal domain-like"/>
    <property type="match status" value="1"/>
</dbReference>
<dbReference type="Pfam" id="PF00984">
    <property type="entry name" value="UDPG_MGDP_dh"/>
    <property type="match status" value="1"/>
</dbReference>
<evidence type="ECO:0000256" key="10">
    <source>
        <dbReference type="PIRSR" id="PIRSR500134-2"/>
    </source>
</evidence>
<evidence type="ECO:0000256" key="7">
    <source>
        <dbReference type="ARBA" id="ARBA00047473"/>
    </source>
</evidence>
<dbReference type="Proteomes" id="UP000077255">
    <property type="component" value="Chromosome"/>
</dbReference>
<dbReference type="InterPro" id="IPR014027">
    <property type="entry name" value="UDP-Glc/GDP-Man_DH_C"/>
</dbReference>
<dbReference type="Gene3D" id="1.20.5.100">
    <property type="entry name" value="Cytochrome c1, transmembrane anchor, C-terminal"/>
    <property type="match status" value="1"/>
</dbReference>
<feature type="binding site" evidence="10">
    <location>
        <position position="212"/>
    </location>
    <ligand>
        <name>substrate</name>
    </ligand>
</feature>
<feature type="binding site" evidence="11">
    <location>
        <position position="160"/>
    </location>
    <ligand>
        <name>NAD(+)</name>
        <dbReference type="ChEBI" id="CHEBI:57540"/>
    </ligand>
</feature>
<keyword evidence="6 8" id="KW-0520">NAD</keyword>
<evidence type="ECO:0000313" key="13">
    <source>
        <dbReference type="EMBL" id="AND69820.1"/>
    </source>
</evidence>
<accession>A0A160N226</accession>
<dbReference type="InterPro" id="IPR014026">
    <property type="entry name" value="UDP-Glc/GDP-Man_DH_dimer"/>
</dbReference>
<dbReference type="PANTHER" id="PTHR43750">
    <property type="entry name" value="UDP-GLUCOSE 6-DEHYDROGENASE TUAD"/>
    <property type="match status" value="1"/>
</dbReference>
<sequence>MTMKIALYGTGYVGLVTGACLAEVGNEVTCIDVDVDRIAGLKLGRMPFHEPGLAELVVRNQAAGKLDFTTHAASALAPATVIFIAVGTPPAADGSADLSQVLAVARSIGKYLTHRAVVVIKSTVPVGTADRVQVEIARAITARGAMVLFDVVANPEFLKEGEAVEDCLRPERILLGSQSRRAISVLRALYTPFNRNHERVLEMDTRSAELTKYAGNAMLATKISLMNEMANIAERVGADIEQVRRGIGADPRIGHHFIYAGAGYGGSCFPKDVQALARAALAQGYEPRILAAVEAVNSAQKNKLFELVARHFHGRLAGRTVALWGLSFKPDTDDMREAPSLALMQSLWDEGACVRAYDPQAGSQARECCGERADLVICESPYQALDGADVLVVVTEWKLFRSPDFARIRLALKEPAIFDGRNLYEPAEVEAAGLAYYGIGRGRSLLVLPVSTAPLPAANVYATYAGRPASTVAATMV</sequence>
<reference evidence="13 14" key="1">
    <citation type="submission" date="2016-02" db="EMBL/GenBank/DDBJ databases">
        <title>Complete genome sequencing and analysis of ATSB10, Dyella thiooxydans isolated from rhizosphere soil of sunflower (Helianthus annuus L.).</title>
        <authorList>
            <person name="Lee Y."/>
            <person name="Hwangbo K."/>
            <person name="Chung H."/>
            <person name="Yoo J."/>
            <person name="Kim K.Y."/>
            <person name="Sa T.M."/>
            <person name="Um Y."/>
            <person name="Madhaiyan M."/>
        </authorList>
    </citation>
    <scope>NUCLEOTIDE SEQUENCE [LARGE SCALE GENOMIC DNA]</scope>
    <source>
        <strain evidence="13 14">ATSB10</strain>
    </source>
</reference>
<dbReference type="KEGG" id="dtx:ATSB10_23660"/>
<feature type="domain" description="UDP-glucose/GDP-mannose dehydrogenase C-terminal" evidence="12">
    <location>
        <begin position="322"/>
        <end position="426"/>
    </location>
</feature>
<feature type="binding site" evidence="11">
    <location>
        <position position="88"/>
    </location>
    <ligand>
        <name>NAD(+)</name>
        <dbReference type="ChEBI" id="CHEBI:57540"/>
    </ligand>
</feature>
<dbReference type="PIRSF" id="PIRSF000124">
    <property type="entry name" value="UDPglc_GDPman_dh"/>
    <property type="match status" value="1"/>
</dbReference>
<evidence type="ECO:0000256" key="4">
    <source>
        <dbReference type="ARBA" id="ARBA00015132"/>
    </source>
</evidence>
<evidence type="ECO:0000256" key="5">
    <source>
        <dbReference type="ARBA" id="ARBA00023002"/>
    </source>
</evidence>
<dbReference type="PIRSF" id="PIRSF500134">
    <property type="entry name" value="UDPglc_DH_bac"/>
    <property type="match status" value="1"/>
</dbReference>
<dbReference type="Pfam" id="PF03720">
    <property type="entry name" value="UDPG_MGDP_dh_C"/>
    <property type="match status" value="1"/>
</dbReference>
<dbReference type="InterPro" id="IPR008927">
    <property type="entry name" value="6-PGluconate_DH-like_C_sf"/>
</dbReference>
<comment type="pathway">
    <text evidence="1">Nucleotide-sugar biosynthesis; UDP-alpha-D-glucuronate biosynthesis; UDP-alpha-D-glucuronate from UDP-alpha-D-glucose: step 1/1.</text>
</comment>
<evidence type="ECO:0000256" key="8">
    <source>
        <dbReference type="PIRNR" id="PIRNR000124"/>
    </source>
</evidence>
<dbReference type="PATRIC" id="fig|445710.3.peg.2360"/>
<feature type="binding site" evidence="10">
    <location>
        <position position="329"/>
    </location>
    <ligand>
        <name>substrate</name>
    </ligand>
</feature>
<dbReference type="InterPro" id="IPR036291">
    <property type="entry name" value="NAD(P)-bd_dom_sf"/>
</dbReference>